<organism evidence="1 2">
    <name type="scientific">Castor canadensis</name>
    <name type="common">American beaver</name>
    <dbReference type="NCBI Taxonomy" id="51338"/>
    <lineage>
        <taxon>Eukaryota</taxon>
        <taxon>Metazoa</taxon>
        <taxon>Chordata</taxon>
        <taxon>Craniata</taxon>
        <taxon>Vertebrata</taxon>
        <taxon>Euteleostomi</taxon>
        <taxon>Mammalia</taxon>
        <taxon>Eutheria</taxon>
        <taxon>Euarchontoglires</taxon>
        <taxon>Glires</taxon>
        <taxon>Rodentia</taxon>
        <taxon>Castorimorpha</taxon>
        <taxon>Castoridae</taxon>
        <taxon>Castor</taxon>
    </lineage>
</organism>
<reference evidence="2" key="1">
    <citation type="submission" date="2025-08" db="UniProtKB">
        <authorList>
            <consortium name="RefSeq"/>
        </authorList>
    </citation>
    <scope>IDENTIFICATION</scope>
</reference>
<proteinExistence type="predicted"/>
<name>A0AC58N2A6_CASCN</name>
<evidence type="ECO:0000313" key="1">
    <source>
        <dbReference type="Proteomes" id="UP001732720"/>
    </source>
</evidence>
<dbReference type="Proteomes" id="UP001732720">
    <property type="component" value="Chromosome 7"/>
</dbReference>
<protein>
    <submittedName>
        <fullName evidence="2">Coiled-coil domain-containing protein 27</fullName>
    </submittedName>
</protein>
<keyword evidence="1" id="KW-1185">Reference proteome</keyword>
<sequence>MARLAVPVSGSTVWTTNNGYQKEASEATLGGRQVETLFSSGSSAARSPERTAPLQEEVGWSAQAPTDNRPIPGSQGKAYTWIASTPERHNLIPHPVAKGLMILQSVTNRDPQHRKEKLFESHHSPSQSAQSTGHCDFKTNEPENGFVSKMEELRRVFFMRPGCPQFITRATSVSHVGSATMVDLPRDVCISSGNWRVTEDPLLDRQSSDTSEKGRLLPLSKSACELSYLRKGRQPPTLSPLSPVTSSPMVLQSQQGRRVPWYISVLQEKDHSLLILGEEIQRLSKLKTLVQKKDQEISALQKEREALKKQLKTLFRSRSQEASTAFPRKEWPSEAPLELGKLRILKGIYRDKEELQPWVQTQEEECDMTEQGKEPQLELSGMEEEKGPEEESEGATKAIARHSMGRTESAHEEGTQEKQEEAERAEEEEEGEEEEEEPQKEEVEEEEDLWELPEEDEQPRRRVYSLTESFEEELLAQLEEYEHMLMDFQSELEITRTRHSLATGAITSLQRQVDFQESQQRKVNTENEMLQKELRERKQQIQAMSDKFSNLREDKKHQEMMGLIEKENLILRQRVSDLETELAECNLTITQLNTTVGKLQAQLDQCQNHLQRWKQLQEDLHSRNEMIQQAEQQARVALESAQSRLERLRNKVIQAAFSVTGFKAMATEISDNCILDALQRIISERGDYYNQLKQKGVKVPPLQQSDTVLPSKSKKITTK</sequence>
<gene>
    <name evidence="2" type="primary">Ccdc27</name>
</gene>
<evidence type="ECO:0000313" key="2">
    <source>
        <dbReference type="RefSeq" id="XP_073935777.1"/>
    </source>
</evidence>
<accession>A0AC58N2A6</accession>
<dbReference type="RefSeq" id="XP_073935777.1">
    <property type="nucleotide sequence ID" value="XM_074079676.1"/>
</dbReference>